<name>A0A7W1T4T4_9LIST</name>
<gene>
    <name evidence="1" type="ORF">HPK16_03750</name>
</gene>
<sequence length="129" mass="15003">MIDFQKEIQQLDIDIKKALVEGSEAIADNLTGMKTEFEKQLQRTKLYQELYRDAEKIAEDAKQMLHKGMDRFEILGYEGQRLNDKLRYSFESHAGAMVANEFGEKRKKVQQFLQDDYEAVASSCRANML</sequence>
<reference evidence="1 2" key="1">
    <citation type="submission" date="2020-05" db="EMBL/GenBank/DDBJ databases">
        <authorList>
            <person name="Carlin C.R."/>
        </authorList>
    </citation>
    <scope>NUCLEOTIDE SEQUENCE [LARGE SCALE GENOMIC DNA]</scope>
    <source>
        <strain evidence="1 2">FSL W9-0585</strain>
    </source>
</reference>
<dbReference type="Proteomes" id="UP000548787">
    <property type="component" value="Unassembled WGS sequence"/>
</dbReference>
<protein>
    <submittedName>
        <fullName evidence="1">Uncharacterized protein</fullName>
    </submittedName>
</protein>
<accession>A0A7W1T4T4</accession>
<proteinExistence type="predicted"/>
<comment type="caution">
    <text evidence="1">The sequence shown here is derived from an EMBL/GenBank/DDBJ whole genome shotgun (WGS) entry which is preliminary data.</text>
</comment>
<dbReference type="RefSeq" id="WP_181675680.1">
    <property type="nucleotide sequence ID" value="NZ_JABJVM010000003.1"/>
</dbReference>
<organism evidence="1 2">
    <name type="scientific">Listeria rustica</name>
    <dbReference type="NCBI Taxonomy" id="2713503"/>
    <lineage>
        <taxon>Bacteria</taxon>
        <taxon>Bacillati</taxon>
        <taxon>Bacillota</taxon>
        <taxon>Bacilli</taxon>
        <taxon>Bacillales</taxon>
        <taxon>Listeriaceae</taxon>
        <taxon>Listeria</taxon>
    </lineage>
</organism>
<dbReference type="AlphaFoldDB" id="A0A7W1T4T4"/>
<evidence type="ECO:0000313" key="2">
    <source>
        <dbReference type="Proteomes" id="UP000548787"/>
    </source>
</evidence>
<evidence type="ECO:0000313" key="1">
    <source>
        <dbReference type="EMBL" id="MBA3925449.1"/>
    </source>
</evidence>
<dbReference type="EMBL" id="JABJVM010000003">
    <property type="protein sequence ID" value="MBA3925449.1"/>
    <property type="molecule type" value="Genomic_DNA"/>
</dbReference>
<keyword evidence="2" id="KW-1185">Reference proteome</keyword>
<reference evidence="1 2" key="2">
    <citation type="submission" date="2020-08" db="EMBL/GenBank/DDBJ databases">
        <title>Listeria ohnekaius sp. nov. and Listeria portnoyii sp. nov. isolated from non-agricultural and natural environments.</title>
        <authorList>
            <person name="Weller D."/>
            <person name="Belias A.M."/>
            <person name="Liao J."/>
            <person name="Guo S."/>
            <person name="Orsi R.H."/>
            <person name="Wiedmann M."/>
        </authorList>
    </citation>
    <scope>NUCLEOTIDE SEQUENCE [LARGE SCALE GENOMIC DNA]</scope>
    <source>
        <strain evidence="1 2">FSL W9-0585</strain>
    </source>
</reference>